<accession>A0ABD3F069</accession>
<sequence length="281" mass="32002">MVSCPKLETLLNYFIVTCGCDSPTTASENAYQLYYDVLFGITNFLCYERGFDLYARRNPADTTRTTKNQLRPDYIIQYNCLVLMRGEERRDLVKSYTAVEELTAKMRHWNVVLYGDLPYILGFTTAGNNLRVVAIERTDGPCRSEHILDVNIFLNKAGALKLFYNLAFLLHHMDITTKHPYKCGLIPFEPNDDEKRTIVLLDGGIERTIKSSGYSIKDFERIVDIYTKLQELSTEGSTTTHLQSVEESKTTEDGSLVVALSPVDYLRRPKVDELSIGCETC</sequence>
<comment type="caution">
    <text evidence="1">The sequence shown here is derived from an EMBL/GenBank/DDBJ whole genome shotgun (WGS) entry which is preliminary data.</text>
</comment>
<proteinExistence type="predicted"/>
<name>A0ABD3F069_9STRA</name>
<dbReference type="EMBL" id="JBIMZQ010000052">
    <property type="protein sequence ID" value="KAL3658720.1"/>
    <property type="molecule type" value="Genomic_DNA"/>
</dbReference>
<dbReference type="Proteomes" id="UP001632037">
    <property type="component" value="Unassembled WGS sequence"/>
</dbReference>
<evidence type="ECO:0000313" key="2">
    <source>
        <dbReference type="Proteomes" id="UP001632037"/>
    </source>
</evidence>
<dbReference type="AlphaFoldDB" id="A0ABD3F069"/>
<keyword evidence="2" id="KW-1185">Reference proteome</keyword>
<organism evidence="1 2">
    <name type="scientific">Phytophthora oleae</name>
    <dbReference type="NCBI Taxonomy" id="2107226"/>
    <lineage>
        <taxon>Eukaryota</taxon>
        <taxon>Sar</taxon>
        <taxon>Stramenopiles</taxon>
        <taxon>Oomycota</taxon>
        <taxon>Peronosporomycetes</taxon>
        <taxon>Peronosporales</taxon>
        <taxon>Peronosporaceae</taxon>
        <taxon>Phytophthora</taxon>
    </lineage>
</organism>
<protein>
    <submittedName>
        <fullName evidence="1">Uncharacterized protein</fullName>
    </submittedName>
</protein>
<gene>
    <name evidence="1" type="ORF">V7S43_016356</name>
</gene>
<dbReference type="PROSITE" id="PS51257">
    <property type="entry name" value="PROKAR_LIPOPROTEIN"/>
    <property type="match status" value="1"/>
</dbReference>
<evidence type="ECO:0000313" key="1">
    <source>
        <dbReference type="EMBL" id="KAL3658720.1"/>
    </source>
</evidence>
<reference evidence="1 2" key="1">
    <citation type="submission" date="2024-09" db="EMBL/GenBank/DDBJ databases">
        <title>Genome sequencing and assembly of Phytophthora oleae, isolate VK10A, causative agent of rot of olive drupes.</title>
        <authorList>
            <person name="Conti Taguali S."/>
            <person name="Riolo M."/>
            <person name="La Spada F."/>
            <person name="Cacciola S.O."/>
            <person name="Dionisio G."/>
        </authorList>
    </citation>
    <scope>NUCLEOTIDE SEQUENCE [LARGE SCALE GENOMIC DNA]</scope>
    <source>
        <strain evidence="1 2">VK10A</strain>
    </source>
</reference>